<feature type="transmembrane region" description="Helical" evidence="1">
    <location>
        <begin position="12"/>
        <end position="30"/>
    </location>
</feature>
<feature type="transmembrane region" description="Helical" evidence="1">
    <location>
        <begin position="160"/>
        <end position="185"/>
    </location>
</feature>
<comment type="caution">
    <text evidence="2">The sequence shown here is derived from an EMBL/GenBank/DDBJ whole genome shotgun (WGS) entry which is preliminary data.</text>
</comment>
<dbReference type="EMBL" id="LODT01000037">
    <property type="protein sequence ID" value="KYQ89995.1"/>
    <property type="molecule type" value="Genomic_DNA"/>
</dbReference>
<proteinExistence type="predicted"/>
<evidence type="ECO:0000313" key="3">
    <source>
        <dbReference type="Proteomes" id="UP000076078"/>
    </source>
</evidence>
<dbReference type="Proteomes" id="UP000076078">
    <property type="component" value="Unassembled WGS sequence"/>
</dbReference>
<feature type="transmembrane region" description="Helical" evidence="1">
    <location>
        <begin position="76"/>
        <end position="100"/>
    </location>
</feature>
<dbReference type="InParanoid" id="A0A151Z7T6"/>
<keyword evidence="1" id="KW-0812">Transmembrane</keyword>
<accession>A0A151Z7T6</accession>
<evidence type="ECO:0008006" key="4">
    <source>
        <dbReference type="Google" id="ProtNLM"/>
    </source>
</evidence>
<dbReference type="OMA" id="WWKDVVY"/>
<keyword evidence="1" id="KW-0472">Membrane</keyword>
<name>A0A151Z7T6_TIELA</name>
<dbReference type="AlphaFoldDB" id="A0A151Z7T6"/>
<gene>
    <name evidence="2" type="ORF">DLAC_08566</name>
</gene>
<feature type="transmembrane region" description="Helical" evidence="1">
    <location>
        <begin position="120"/>
        <end position="140"/>
    </location>
</feature>
<evidence type="ECO:0000256" key="1">
    <source>
        <dbReference type="SAM" id="Phobius"/>
    </source>
</evidence>
<organism evidence="2 3">
    <name type="scientific">Tieghemostelium lacteum</name>
    <name type="common">Slime mold</name>
    <name type="synonym">Dictyostelium lacteum</name>
    <dbReference type="NCBI Taxonomy" id="361077"/>
    <lineage>
        <taxon>Eukaryota</taxon>
        <taxon>Amoebozoa</taxon>
        <taxon>Evosea</taxon>
        <taxon>Eumycetozoa</taxon>
        <taxon>Dictyostelia</taxon>
        <taxon>Dictyosteliales</taxon>
        <taxon>Raperosteliaceae</taxon>
        <taxon>Tieghemostelium</taxon>
    </lineage>
</organism>
<keyword evidence="1" id="KW-1133">Transmembrane helix</keyword>
<evidence type="ECO:0000313" key="2">
    <source>
        <dbReference type="EMBL" id="KYQ89995.1"/>
    </source>
</evidence>
<feature type="transmembrane region" description="Helical" evidence="1">
    <location>
        <begin position="206"/>
        <end position="223"/>
    </location>
</feature>
<feature type="transmembrane region" description="Helical" evidence="1">
    <location>
        <begin position="243"/>
        <end position="265"/>
    </location>
</feature>
<feature type="transmembrane region" description="Helical" evidence="1">
    <location>
        <begin position="42"/>
        <end position="64"/>
    </location>
</feature>
<sequence>MSDLDSYGWSHAALIGVYLTMLLASVWVLIKSSGQIMERTIFHVFFFLGCSAKIISFVLYILIIDDIKHIDINGNLVYLLTTAPSFLYLTVYSVVLLKCIDVYQILSFHSLYRDITKKKILIIFAICTTLFYLSLSILFILDFKLYPEPKASVNSPVSKIQIVIQILDASIYILASIGFFFYMYYFYTKYYSEIEGKFKYEYQTKFYKRVIAVILSTFVAFILRSPFVILSIFFPLDVWWKDVVYYGLFECLPLSLLLYVWQLIIKFLKQQSRNSVEGLENPTTADTLDKNDNFKTPLIKKPNAKTKLLS</sequence>
<dbReference type="OrthoDB" id="17382at2759"/>
<keyword evidence="3" id="KW-1185">Reference proteome</keyword>
<protein>
    <recommendedName>
        <fullName evidence="4">THH1/TOM1/TOM3 domain-containing protein</fullName>
    </recommendedName>
</protein>
<reference evidence="2 3" key="1">
    <citation type="submission" date="2015-12" db="EMBL/GenBank/DDBJ databases">
        <title>Dictyostelia acquired genes for synthesis and detection of signals that induce cell-type specialization by lateral gene transfer from prokaryotes.</title>
        <authorList>
            <person name="Gloeckner G."/>
            <person name="Schaap P."/>
        </authorList>
    </citation>
    <scope>NUCLEOTIDE SEQUENCE [LARGE SCALE GENOMIC DNA]</scope>
    <source>
        <strain evidence="2 3">TK</strain>
    </source>
</reference>